<dbReference type="InterPro" id="IPR000483">
    <property type="entry name" value="Cys-rich_flank_reg_C"/>
</dbReference>
<proteinExistence type="predicted"/>
<evidence type="ECO:0000313" key="8">
    <source>
        <dbReference type="EMBL" id="CAK8672391.1"/>
    </source>
</evidence>
<dbReference type="InterPro" id="IPR003591">
    <property type="entry name" value="Leu-rich_rpt_typical-subtyp"/>
</dbReference>
<dbReference type="SMART" id="SM00365">
    <property type="entry name" value="LRR_SD22"/>
    <property type="match status" value="5"/>
</dbReference>
<evidence type="ECO:0000313" key="9">
    <source>
        <dbReference type="Proteomes" id="UP001642483"/>
    </source>
</evidence>
<accession>A0ABP0EZ53</accession>
<evidence type="ECO:0000256" key="5">
    <source>
        <dbReference type="SAM" id="Phobius"/>
    </source>
</evidence>
<protein>
    <recommendedName>
        <fullName evidence="7">LRRCT domain-containing protein</fullName>
    </recommendedName>
</protein>
<keyword evidence="5" id="KW-1133">Transmembrane helix</keyword>
<dbReference type="Pfam" id="PF13855">
    <property type="entry name" value="LRR_8"/>
    <property type="match status" value="2"/>
</dbReference>
<keyword evidence="5" id="KW-0472">Membrane</keyword>
<evidence type="ECO:0000256" key="1">
    <source>
        <dbReference type="ARBA" id="ARBA00022614"/>
    </source>
</evidence>
<organism evidence="8 9">
    <name type="scientific">Clavelina lepadiformis</name>
    <name type="common">Light-bulb sea squirt</name>
    <name type="synonym">Ascidia lepadiformis</name>
    <dbReference type="NCBI Taxonomy" id="159417"/>
    <lineage>
        <taxon>Eukaryota</taxon>
        <taxon>Metazoa</taxon>
        <taxon>Chordata</taxon>
        <taxon>Tunicata</taxon>
        <taxon>Ascidiacea</taxon>
        <taxon>Aplousobranchia</taxon>
        <taxon>Clavelinidae</taxon>
        <taxon>Clavelina</taxon>
    </lineage>
</organism>
<keyword evidence="3" id="KW-0677">Repeat</keyword>
<keyword evidence="2 6" id="KW-0732">Signal</keyword>
<dbReference type="Gene3D" id="3.80.10.10">
    <property type="entry name" value="Ribonuclease Inhibitor"/>
    <property type="match status" value="2"/>
</dbReference>
<dbReference type="PANTHER" id="PTHR45712">
    <property type="entry name" value="AGAP008170-PA"/>
    <property type="match status" value="1"/>
</dbReference>
<dbReference type="InterPro" id="IPR050333">
    <property type="entry name" value="SLRP"/>
</dbReference>
<feature type="transmembrane region" description="Helical" evidence="5">
    <location>
        <begin position="499"/>
        <end position="524"/>
    </location>
</feature>
<sequence>MHHLLFLLSLFVVAVTAFTESANCPYKCRCDRRRYVYCNQKHLLDIPSGIPVNTEKLLLSENEIKNDRDTDRQLSRLRSLEILDMHKNKLTAIPTGLPNSLTEISLRNNNIKFVGKSSLKGLSSLTNLELDYNNITNQGLTRLAFADTHKLKELVLSYNALTEFPEGLPNSLVVLQLDNNQISHISVAAVERLTNVRILDLSNNKLVQNSVDPGAMVVMSGLRSLYMNFNQLAEIPTGLPSGLTRLELSNNNIEYIYDTENEVHGSLGRLSSLTTLDLRANKLRNVKDMALSSLRLRSAEFHDNPWQCDCHLRYFKQWLSTATRTTVVSSLSEVSCSSPSAFVGVTLMDLDIEALNCASRTSTRDLMSISNIGPHGFFLNWVNHEDTPDPPFINRQLMYGPLKCQNCSFESSEPAHQVANQEIVSHLSSFSFQDMTTAVQFNPRNASVQVGMLQPNTHYAVCVLDSQQDANSLSINHCRDVWTSAIQPTLTPHDIDDSIPLWIVILCCVAVLLVVVGIISAIVWKRRNLLNTKTPPVYSGNREDPLRYPEAYLPGYTRTMNYMVASPQPRGIMYGTNMTDRTYAECGPATSTNQRSIRRDSAVDARMEFEVLLKPNDDTRPKRLHTPMSSYSDSRDDGTLSTNHTVLSGSHDHGSPPPTYDCLHSFECVGHGHATSLPNDVPPPQLNHETGSYV</sequence>
<feature type="region of interest" description="Disordered" evidence="4">
    <location>
        <begin position="614"/>
        <end position="658"/>
    </location>
</feature>
<dbReference type="Proteomes" id="UP001642483">
    <property type="component" value="Unassembled WGS sequence"/>
</dbReference>
<feature type="domain" description="LRRCT" evidence="7">
    <location>
        <begin position="304"/>
        <end position="358"/>
    </location>
</feature>
<evidence type="ECO:0000256" key="2">
    <source>
        <dbReference type="ARBA" id="ARBA00022729"/>
    </source>
</evidence>
<name>A0ABP0EZ53_CLALP</name>
<reference evidence="8 9" key="1">
    <citation type="submission" date="2024-02" db="EMBL/GenBank/DDBJ databases">
        <authorList>
            <person name="Daric V."/>
            <person name="Darras S."/>
        </authorList>
    </citation>
    <scope>NUCLEOTIDE SEQUENCE [LARGE SCALE GENOMIC DNA]</scope>
</reference>
<dbReference type="EMBL" id="CAWYQH010000001">
    <property type="protein sequence ID" value="CAK8672391.1"/>
    <property type="molecule type" value="Genomic_DNA"/>
</dbReference>
<keyword evidence="5" id="KW-0812">Transmembrane</keyword>
<dbReference type="SMART" id="SM00369">
    <property type="entry name" value="LRR_TYP"/>
    <property type="match status" value="7"/>
</dbReference>
<evidence type="ECO:0000256" key="6">
    <source>
        <dbReference type="SAM" id="SignalP"/>
    </source>
</evidence>
<feature type="chain" id="PRO_5046576871" description="LRRCT domain-containing protein" evidence="6">
    <location>
        <begin position="18"/>
        <end position="694"/>
    </location>
</feature>
<keyword evidence="9" id="KW-1185">Reference proteome</keyword>
<comment type="caution">
    <text evidence="8">The sequence shown here is derived from an EMBL/GenBank/DDBJ whole genome shotgun (WGS) entry which is preliminary data.</text>
</comment>
<evidence type="ECO:0000256" key="4">
    <source>
        <dbReference type="SAM" id="MobiDB-lite"/>
    </source>
</evidence>
<dbReference type="InterPro" id="IPR032675">
    <property type="entry name" value="LRR_dom_sf"/>
</dbReference>
<gene>
    <name evidence="8" type="ORF">CVLEPA_LOCUS1344</name>
</gene>
<dbReference type="SMART" id="SM00082">
    <property type="entry name" value="LRRCT"/>
    <property type="match status" value="1"/>
</dbReference>
<dbReference type="InterPro" id="IPR001611">
    <property type="entry name" value="Leu-rich_rpt"/>
</dbReference>
<feature type="signal peptide" evidence="6">
    <location>
        <begin position="1"/>
        <end position="17"/>
    </location>
</feature>
<feature type="compositionally biased region" description="Polar residues" evidence="4">
    <location>
        <begin position="639"/>
        <end position="648"/>
    </location>
</feature>
<evidence type="ECO:0000259" key="7">
    <source>
        <dbReference type="SMART" id="SM00082"/>
    </source>
</evidence>
<evidence type="ECO:0000256" key="3">
    <source>
        <dbReference type="ARBA" id="ARBA00022737"/>
    </source>
</evidence>
<dbReference type="SUPFAM" id="SSF52058">
    <property type="entry name" value="L domain-like"/>
    <property type="match status" value="1"/>
</dbReference>
<keyword evidence="1" id="KW-0433">Leucine-rich repeat</keyword>
<dbReference type="PANTHER" id="PTHR45712:SF27">
    <property type="entry name" value="LRRNT DOMAIN-CONTAINING PROTEIN"/>
    <property type="match status" value="1"/>
</dbReference>